<dbReference type="PANTHER" id="PTHR31595:SF67">
    <property type="entry name" value="WAX SYNTHASE DOMAIN-CONTAINING PROTEIN"/>
    <property type="match status" value="1"/>
</dbReference>
<dbReference type="InterPro" id="IPR032805">
    <property type="entry name" value="Wax_synthase_dom"/>
</dbReference>
<protein>
    <recommendedName>
        <fullName evidence="8">Wax synthase domain-containing protein</fullName>
    </recommendedName>
</protein>
<dbReference type="PANTHER" id="PTHR31595">
    <property type="entry name" value="LONG-CHAIN-ALCOHOL O-FATTY-ACYLTRANSFERASE 3-RELATED"/>
    <property type="match status" value="1"/>
</dbReference>
<evidence type="ECO:0000256" key="1">
    <source>
        <dbReference type="ARBA" id="ARBA00004141"/>
    </source>
</evidence>
<organism evidence="9 10">
    <name type="scientific">Orbilia ellipsospora</name>
    <dbReference type="NCBI Taxonomy" id="2528407"/>
    <lineage>
        <taxon>Eukaryota</taxon>
        <taxon>Fungi</taxon>
        <taxon>Dikarya</taxon>
        <taxon>Ascomycota</taxon>
        <taxon>Pezizomycotina</taxon>
        <taxon>Orbiliomycetes</taxon>
        <taxon>Orbiliales</taxon>
        <taxon>Orbiliaceae</taxon>
        <taxon>Orbilia</taxon>
    </lineage>
</organism>
<proteinExistence type="inferred from homology"/>
<comment type="subcellular location">
    <subcellularLocation>
        <location evidence="1">Membrane</location>
        <topology evidence="1">Multi-pass membrane protein</topology>
    </subcellularLocation>
</comment>
<sequence>MSTESAIRKLVALSAFPLQSTRFMFAPSPLRECQYLFILFIQVATVWILRSDDAQEAFLCGFFTTLLALRLLPTLTWELPPDLVDDRINTSDSDEKQKSLGAKLLWGLSWISTLRGVSWSWQVKNTPPPQVYPSRIDYVSRKSVEVFLYGVIVDILWKMRLLSDFTKYQGGLEGYGSSASKGLIQLAINSAFGLVSLYCITIYNYERMALYAVILHISRPEDWPPILGPIEEAYSLRKFWAKSWHQLFRNIFEKYSRGVNMLFGLNPHTTLSRNISRFLAFFISGLIHAVPLAGMPYPNGLPKDKNTPYRGSDQIVFFMIHAALCLVEELFSNIYMKTRKRRSVRPWEKQIGFTWVLVCLLFTVQYLFDEMELSGLNDKDTITGWRFIEWLERMLGRSFIS</sequence>
<keyword evidence="4 7" id="KW-0812">Transmembrane</keyword>
<feature type="transmembrane region" description="Helical" evidence="7">
    <location>
        <begin position="278"/>
        <end position="295"/>
    </location>
</feature>
<evidence type="ECO:0000313" key="9">
    <source>
        <dbReference type="EMBL" id="KAK6540557.1"/>
    </source>
</evidence>
<evidence type="ECO:0000256" key="7">
    <source>
        <dbReference type="SAM" id="Phobius"/>
    </source>
</evidence>
<keyword evidence="3" id="KW-0808">Transferase</keyword>
<reference evidence="9 10" key="1">
    <citation type="submission" date="2019-10" db="EMBL/GenBank/DDBJ databases">
        <authorList>
            <person name="Palmer J.M."/>
        </authorList>
    </citation>
    <scope>NUCLEOTIDE SEQUENCE [LARGE SCALE GENOMIC DNA]</scope>
    <source>
        <strain evidence="9 10">TWF694</strain>
    </source>
</reference>
<evidence type="ECO:0000256" key="5">
    <source>
        <dbReference type="ARBA" id="ARBA00022989"/>
    </source>
</evidence>
<feature type="transmembrane region" description="Helical" evidence="7">
    <location>
        <begin position="144"/>
        <end position="163"/>
    </location>
</feature>
<dbReference type="GO" id="GO:0006629">
    <property type="term" value="P:lipid metabolic process"/>
    <property type="evidence" value="ECO:0007669"/>
    <property type="project" value="InterPro"/>
</dbReference>
<evidence type="ECO:0000256" key="2">
    <source>
        <dbReference type="ARBA" id="ARBA00007282"/>
    </source>
</evidence>
<evidence type="ECO:0000256" key="4">
    <source>
        <dbReference type="ARBA" id="ARBA00022692"/>
    </source>
</evidence>
<feature type="transmembrane region" description="Helical" evidence="7">
    <location>
        <begin position="315"/>
        <end position="331"/>
    </location>
</feature>
<feature type="domain" description="Wax synthase" evidence="8">
    <location>
        <begin position="223"/>
        <end position="290"/>
    </location>
</feature>
<keyword evidence="10" id="KW-1185">Reference proteome</keyword>
<comment type="caution">
    <text evidence="9">The sequence shown here is derived from an EMBL/GenBank/DDBJ whole genome shotgun (WGS) entry which is preliminary data.</text>
</comment>
<dbReference type="Proteomes" id="UP001365542">
    <property type="component" value="Unassembled WGS sequence"/>
</dbReference>
<evidence type="ECO:0000256" key="3">
    <source>
        <dbReference type="ARBA" id="ARBA00022679"/>
    </source>
</evidence>
<name>A0AAV9XEP3_9PEZI</name>
<dbReference type="GO" id="GO:0016020">
    <property type="term" value="C:membrane"/>
    <property type="evidence" value="ECO:0007669"/>
    <property type="project" value="UniProtKB-SubCell"/>
</dbReference>
<evidence type="ECO:0000313" key="10">
    <source>
        <dbReference type="Proteomes" id="UP001365542"/>
    </source>
</evidence>
<dbReference type="EMBL" id="JAVHJO010000005">
    <property type="protein sequence ID" value="KAK6540557.1"/>
    <property type="molecule type" value="Genomic_DNA"/>
</dbReference>
<evidence type="ECO:0000256" key="6">
    <source>
        <dbReference type="ARBA" id="ARBA00023136"/>
    </source>
</evidence>
<dbReference type="Pfam" id="PF13813">
    <property type="entry name" value="MBOAT_2"/>
    <property type="match status" value="1"/>
</dbReference>
<evidence type="ECO:0000259" key="8">
    <source>
        <dbReference type="Pfam" id="PF13813"/>
    </source>
</evidence>
<feature type="transmembrane region" description="Helical" evidence="7">
    <location>
        <begin position="351"/>
        <end position="368"/>
    </location>
</feature>
<keyword evidence="5 7" id="KW-1133">Transmembrane helix</keyword>
<dbReference type="InterPro" id="IPR044851">
    <property type="entry name" value="Wax_synthase"/>
</dbReference>
<dbReference type="AlphaFoldDB" id="A0AAV9XEP3"/>
<keyword evidence="6 7" id="KW-0472">Membrane</keyword>
<dbReference type="GO" id="GO:0008374">
    <property type="term" value="F:O-acyltransferase activity"/>
    <property type="evidence" value="ECO:0007669"/>
    <property type="project" value="InterPro"/>
</dbReference>
<feature type="transmembrane region" description="Helical" evidence="7">
    <location>
        <begin position="183"/>
        <end position="205"/>
    </location>
</feature>
<accession>A0AAV9XEP3</accession>
<gene>
    <name evidence="9" type="ORF">TWF694_009348</name>
</gene>
<comment type="similarity">
    <text evidence="2">Belongs to the wax synthase family.</text>
</comment>